<dbReference type="SUPFAM" id="SSF52467">
    <property type="entry name" value="DHS-like NAD/FAD-binding domain"/>
    <property type="match status" value="1"/>
</dbReference>
<dbReference type="PANTHER" id="PTHR42981:SF2">
    <property type="entry name" value="PYRUVATE DEHYDROGENASE [UBIQUINONE]"/>
    <property type="match status" value="1"/>
</dbReference>
<keyword evidence="8" id="KW-1185">Reference proteome</keyword>
<dbReference type="EMBL" id="CP017562">
    <property type="protein sequence ID" value="APA88846.1"/>
    <property type="molecule type" value="Genomic_DNA"/>
</dbReference>
<dbReference type="Pfam" id="PF02775">
    <property type="entry name" value="TPP_enzyme_C"/>
    <property type="match status" value="1"/>
</dbReference>
<accession>A0A1I9YRN3</accession>
<dbReference type="PROSITE" id="PS00187">
    <property type="entry name" value="TPP_ENZYMES"/>
    <property type="match status" value="1"/>
</dbReference>
<reference evidence="7" key="1">
    <citation type="submission" date="2016-09" db="EMBL/GenBank/DDBJ databases">
        <title>The Complete Genome of Burkholderia sprentiae wsm5005.</title>
        <authorList>
            <person name="De Meyer S."/>
            <person name="Wang P."/>
            <person name="Terpolilli J."/>
        </authorList>
    </citation>
    <scope>NUCLEOTIDE SEQUENCE [LARGE SCALE GENOMIC DNA]</scope>
    <source>
        <strain evidence="7">WSM5005</strain>
    </source>
</reference>
<dbReference type="GO" id="GO:0000287">
    <property type="term" value="F:magnesium ion binding"/>
    <property type="evidence" value="ECO:0007669"/>
    <property type="project" value="InterPro"/>
</dbReference>
<dbReference type="GO" id="GO:0030976">
    <property type="term" value="F:thiamine pyrophosphate binding"/>
    <property type="evidence" value="ECO:0007669"/>
    <property type="project" value="InterPro"/>
</dbReference>
<proteinExistence type="inferred from homology"/>
<dbReference type="KEGG" id="pspw:BJG93_26520"/>
<sequence length="613" mass="66639">MAETVGDFIIGRLHAWGVRRIYGYPGDGINGVFGALNRAQAEAKKRRKGTDQPGPIEFIQVRHEEMAAFMASAHAKFTGELGVCIATSGPGAAHLLTGLYDARMDHMPVLAITGQQARAAIGGHYQQELDLPAMFKDVAGSFVGFATMPAQVRHLVDRAVRIALAERAVTALILPNDLQEIDYEPPGRKHGTLHSGIGYVRPRVVPSDEQLRQAADVLNAGRKVAILVGAGALHATDEVIAIAEKLGAGVAKALLGKAVLPDDLPWVTGSIGLLGTKPSYDMMTHCDTLLMIGSGFPYSEFLPKEGDARGVQIDIKADMLSLRYPMEVNLVGDSAETLRALLPLIDEKKDRLWRERIEGWVSDWWKTLEKRAHEPAKDGLNPQLSVWELSKRIPSNAIVTSDSGSVANWYARDLQVQRGMMCSLSGGLASMGAAVPYAIAAKFAYPERPVIALVGDGAMQMNNMAELITVAKYWQGWSDPRWICMVLNNGDLNQVTWEQRVMEGDPKFEASQNIPSVPYHRFAEMIGLKGIYVDNPDQMATAWDDALASNRPVVIEVKADPNVPPLPPHVTLAQAKAFAETLLKGDPDEGNVVVETAKQVLGAVLPGHHDKDK</sequence>
<dbReference type="NCBIfam" id="NF006129">
    <property type="entry name" value="PRK08273.1"/>
    <property type="match status" value="1"/>
</dbReference>
<evidence type="ECO:0000259" key="4">
    <source>
        <dbReference type="Pfam" id="PF00205"/>
    </source>
</evidence>
<dbReference type="InterPro" id="IPR029061">
    <property type="entry name" value="THDP-binding"/>
</dbReference>
<dbReference type="InterPro" id="IPR047212">
    <property type="entry name" value="TPP_POXB-like"/>
</dbReference>
<evidence type="ECO:0000256" key="1">
    <source>
        <dbReference type="ARBA" id="ARBA00007812"/>
    </source>
</evidence>
<gene>
    <name evidence="7" type="ORF">BJG93_26520</name>
</gene>
<keyword evidence="2 3" id="KW-0786">Thiamine pyrophosphate</keyword>
<dbReference type="Gene3D" id="3.40.50.1220">
    <property type="entry name" value="TPP-binding domain"/>
    <property type="match status" value="1"/>
</dbReference>
<dbReference type="STRING" id="754502.BJG93_26520"/>
<dbReference type="GO" id="GO:0003824">
    <property type="term" value="F:catalytic activity"/>
    <property type="evidence" value="ECO:0007669"/>
    <property type="project" value="InterPro"/>
</dbReference>
<dbReference type="OrthoDB" id="2254214at2"/>
<evidence type="ECO:0000259" key="6">
    <source>
        <dbReference type="Pfam" id="PF02776"/>
    </source>
</evidence>
<name>A0A1I9YRN3_9BURK</name>
<dbReference type="Gene3D" id="3.40.50.970">
    <property type="match status" value="2"/>
</dbReference>
<evidence type="ECO:0000259" key="5">
    <source>
        <dbReference type="Pfam" id="PF02775"/>
    </source>
</evidence>
<dbReference type="Pfam" id="PF00205">
    <property type="entry name" value="TPP_enzyme_M"/>
    <property type="match status" value="1"/>
</dbReference>
<dbReference type="RefSeq" id="WP_027196339.1">
    <property type="nucleotide sequence ID" value="NZ_CP017562.2"/>
</dbReference>
<protein>
    <submittedName>
        <fullName evidence="7">Thiamine pyrophosphate-requiring protein</fullName>
    </submittedName>
</protein>
<dbReference type="CDD" id="cd07039">
    <property type="entry name" value="TPP_PYR_POX"/>
    <property type="match status" value="1"/>
</dbReference>
<dbReference type="InterPro" id="IPR047211">
    <property type="entry name" value="POXB-like"/>
</dbReference>
<dbReference type="SUPFAM" id="SSF52518">
    <property type="entry name" value="Thiamin diphosphate-binding fold (THDP-binding)"/>
    <property type="match status" value="2"/>
</dbReference>
<evidence type="ECO:0000256" key="2">
    <source>
        <dbReference type="ARBA" id="ARBA00023052"/>
    </source>
</evidence>
<dbReference type="AlphaFoldDB" id="A0A1I9YRN3"/>
<dbReference type="InterPro" id="IPR012001">
    <property type="entry name" value="Thiamin_PyroP_enz_TPP-bd_dom"/>
</dbReference>
<comment type="similarity">
    <text evidence="1 3">Belongs to the TPP enzyme family.</text>
</comment>
<dbReference type="InterPro" id="IPR000399">
    <property type="entry name" value="TPP-bd_CS"/>
</dbReference>
<dbReference type="CDD" id="cd02014">
    <property type="entry name" value="TPP_POX"/>
    <property type="match status" value="1"/>
</dbReference>
<feature type="domain" description="Thiamine pyrophosphate enzyme TPP-binding" evidence="5">
    <location>
        <begin position="402"/>
        <end position="557"/>
    </location>
</feature>
<evidence type="ECO:0000313" key="7">
    <source>
        <dbReference type="EMBL" id="APA88846.1"/>
    </source>
</evidence>
<feature type="domain" description="Thiamine pyrophosphate enzyme central" evidence="4">
    <location>
        <begin position="211"/>
        <end position="341"/>
    </location>
</feature>
<dbReference type="Proteomes" id="UP000179860">
    <property type="component" value="Chromosome 2"/>
</dbReference>
<dbReference type="InterPro" id="IPR029035">
    <property type="entry name" value="DHS-like_NAD/FAD-binding_dom"/>
</dbReference>
<dbReference type="InterPro" id="IPR012000">
    <property type="entry name" value="Thiamin_PyroP_enz_cen_dom"/>
</dbReference>
<dbReference type="PANTHER" id="PTHR42981">
    <property type="entry name" value="PYRUVATE DEHYDROGENASE [UBIQUINONE]"/>
    <property type="match status" value="1"/>
</dbReference>
<evidence type="ECO:0000313" key="8">
    <source>
        <dbReference type="Proteomes" id="UP000179860"/>
    </source>
</evidence>
<evidence type="ECO:0000256" key="3">
    <source>
        <dbReference type="RuleBase" id="RU362132"/>
    </source>
</evidence>
<dbReference type="Pfam" id="PF02776">
    <property type="entry name" value="TPP_enzyme_N"/>
    <property type="match status" value="1"/>
</dbReference>
<organism evidence="7 8">
    <name type="scientific">Paraburkholderia sprentiae WSM5005</name>
    <dbReference type="NCBI Taxonomy" id="754502"/>
    <lineage>
        <taxon>Bacteria</taxon>
        <taxon>Pseudomonadati</taxon>
        <taxon>Pseudomonadota</taxon>
        <taxon>Betaproteobacteria</taxon>
        <taxon>Burkholderiales</taxon>
        <taxon>Burkholderiaceae</taxon>
        <taxon>Paraburkholderia</taxon>
    </lineage>
</organism>
<feature type="domain" description="Thiamine pyrophosphate enzyme N-terminal TPP-binding" evidence="6">
    <location>
        <begin position="4"/>
        <end position="133"/>
    </location>
</feature>
<dbReference type="InterPro" id="IPR011766">
    <property type="entry name" value="TPP_enzyme_TPP-bd"/>
</dbReference>
<dbReference type="GO" id="GO:0019752">
    <property type="term" value="P:carboxylic acid metabolic process"/>
    <property type="evidence" value="ECO:0007669"/>
    <property type="project" value="UniProtKB-ARBA"/>
</dbReference>
<reference evidence="7" key="2">
    <citation type="submission" date="2021-06" db="EMBL/GenBank/DDBJ databases">
        <authorList>
            <person name="Rogers T.H."/>
            <person name="Ramsay J.P."/>
            <person name="Wang P."/>
            <person name="Terpolilli J."/>
        </authorList>
    </citation>
    <scope>NUCLEOTIDE SEQUENCE</scope>
    <source>
        <strain evidence="7">WSM5005</strain>
    </source>
</reference>
<dbReference type="InterPro" id="IPR047210">
    <property type="entry name" value="TPP_PYR_POXB-like"/>
</dbReference>